<proteinExistence type="predicted"/>
<protein>
    <submittedName>
        <fullName evidence="1">Uncharacterized protein</fullName>
    </submittedName>
</protein>
<dbReference type="Gene3D" id="2.120.10.80">
    <property type="entry name" value="Kelch-type beta propeller"/>
    <property type="match status" value="2"/>
</dbReference>
<dbReference type="AlphaFoldDB" id="X6MCE0"/>
<dbReference type="Proteomes" id="UP000023152">
    <property type="component" value="Unassembled WGS sequence"/>
</dbReference>
<sequence>MFIILYEYKFVGENFLFKRLNYTMRKCYVFPDILAKRRQNKILKKSQGFDYQKTLLFCPKQKHNNEELPQSCQFGLFQTLPPLDHPINLAQCVVFGDELLICGGRKYKECISYHIVKKQYKWICSYPKEVELWGHIVVSYPSKEENKSMITLLSFGGGALSVYHSLLMHYRSVWDESSLAQAHVNEWVPLPNNHVLGLKSQYNFYGTRAVVGGADNSLLFLSQSNGYVNVIDLNTFEEVPDLYKVSEPSSQVDCHGLVSLSNNEMILLSESHHQLVRLQGEKIRPTLHYTHLAPCPYFNHRDSFGIAKFHHDVLMFGGYDKSKLKQKKLDNNLQTIFVYSVKRNKWFESLSQLPFSIYNCAVAVDHMRASVHIIGGLSASQLLSTHFVFRILTTQDVGNIINNWQRCIKMKQIGWIKEFDNLYVYLRFNQSTCNIKKHYLYLFIFSNWVPLIDLKMDKNKQKCAISFIIILFQPFYQKFIFVANVPDKFNLTIHYFHKILQNKIKHHYNNQLFLEFEYFVFIGSHAFSQLSVQNSNFTQNVYTNSERKSKNKLIFHTFNNSYFSKNNQKEILESFPIEDFKTENYISKLTAPMERPKFIPKSLLDIPHLQDNRPFDIKRYAQLFEKIPIQLNESQLVDLLTPRGDNKNELIEFYCAQDLFCSERFSRGDFKNAIHKTLKQAMNTGRLSAIKIICTYCLDTSVTASEILEITKNSSFRYNYNESKDVAKSIISALIDEGKRNLVARILEIKSVIQESELGSLLPKELVGILALMIFGPM</sequence>
<name>X6MCE0_RETFI</name>
<evidence type="ECO:0000313" key="2">
    <source>
        <dbReference type="Proteomes" id="UP000023152"/>
    </source>
</evidence>
<organism evidence="1 2">
    <name type="scientific">Reticulomyxa filosa</name>
    <dbReference type="NCBI Taxonomy" id="46433"/>
    <lineage>
        <taxon>Eukaryota</taxon>
        <taxon>Sar</taxon>
        <taxon>Rhizaria</taxon>
        <taxon>Retaria</taxon>
        <taxon>Foraminifera</taxon>
        <taxon>Monothalamids</taxon>
        <taxon>Reticulomyxidae</taxon>
        <taxon>Reticulomyxa</taxon>
    </lineage>
</organism>
<keyword evidence="2" id="KW-1185">Reference proteome</keyword>
<gene>
    <name evidence="1" type="ORF">RFI_25849</name>
</gene>
<accession>X6MCE0</accession>
<dbReference type="InterPro" id="IPR015915">
    <property type="entry name" value="Kelch-typ_b-propeller"/>
</dbReference>
<reference evidence="1 2" key="1">
    <citation type="journal article" date="2013" name="Curr. Biol.">
        <title>The Genome of the Foraminiferan Reticulomyxa filosa.</title>
        <authorList>
            <person name="Glockner G."/>
            <person name="Hulsmann N."/>
            <person name="Schleicher M."/>
            <person name="Noegel A.A."/>
            <person name="Eichinger L."/>
            <person name="Gallinger C."/>
            <person name="Pawlowski J."/>
            <person name="Sierra R."/>
            <person name="Euteneuer U."/>
            <person name="Pillet L."/>
            <person name="Moustafa A."/>
            <person name="Platzer M."/>
            <person name="Groth M."/>
            <person name="Szafranski K."/>
            <person name="Schliwa M."/>
        </authorList>
    </citation>
    <scope>NUCLEOTIDE SEQUENCE [LARGE SCALE GENOMIC DNA]</scope>
</reference>
<dbReference type="EMBL" id="ASPP01022375">
    <property type="protein sequence ID" value="ETO11529.1"/>
    <property type="molecule type" value="Genomic_DNA"/>
</dbReference>
<dbReference type="InterPro" id="IPR011043">
    <property type="entry name" value="Gal_Oxase/kelch_b-propeller"/>
</dbReference>
<comment type="caution">
    <text evidence="1">The sequence shown here is derived from an EMBL/GenBank/DDBJ whole genome shotgun (WGS) entry which is preliminary data.</text>
</comment>
<evidence type="ECO:0000313" key="1">
    <source>
        <dbReference type="EMBL" id="ETO11529.1"/>
    </source>
</evidence>
<dbReference type="SUPFAM" id="SSF50965">
    <property type="entry name" value="Galactose oxidase, central domain"/>
    <property type="match status" value="1"/>
</dbReference>